<dbReference type="InterPro" id="IPR026856">
    <property type="entry name" value="Sialidase_fam"/>
</dbReference>
<evidence type="ECO:0000313" key="3">
    <source>
        <dbReference type="Ensembl" id="ENSP00000520848.1"/>
    </source>
</evidence>
<dbReference type="Ensembl" id="ENST00000850555.1">
    <property type="protein sequence ID" value="ENSP00000520848.1"/>
    <property type="gene ID" value="ENSG00000204386.14"/>
</dbReference>
<proteinExistence type="evidence at protein level"/>
<evidence type="ECO:0007829" key="5">
    <source>
        <dbReference type="PeptideAtlas" id="A0ABB0MVK1"/>
    </source>
</evidence>
<dbReference type="AlphaFoldDB" id="A0ABB0MVK1"/>
<reference evidence="3 4" key="3">
    <citation type="journal article" date="2004" name="Nature">
        <title>Finishing the euchromatic sequence of the human genome.</title>
        <authorList>
            <consortium name="International Human Genome Sequencing Consortium"/>
        </authorList>
    </citation>
    <scope>NUCLEOTIDE SEQUENCE [LARGE SCALE GENOMIC DNA]</scope>
</reference>
<dbReference type="OpenTargets" id="ENSG00000204386"/>
<dbReference type="EMBL" id="AL671762">
    <property type="status" value="NOT_ANNOTATED_CDS"/>
    <property type="molecule type" value="Genomic_DNA"/>
</dbReference>
<dbReference type="PANTHER" id="PTHR10628">
    <property type="entry name" value="SIALIDASE"/>
    <property type="match status" value="1"/>
</dbReference>
<dbReference type="CDD" id="cd15482">
    <property type="entry name" value="Sialidase_non-viral"/>
    <property type="match status" value="1"/>
</dbReference>
<reference evidence="3 4" key="1">
    <citation type="journal article" date="2001" name="Nature">
        <title>Initial sequencing and analysis of the human genome.</title>
        <authorList>
            <consortium name="International Human Genome Sequencing Consortium"/>
            <person name="Lander E.S."/>
            <person name="Linton L.M."/>
            <person name="Birren B."/>
            <person name="Nusbaum C."/>
            <person name="Zody M.C."/>
            <person name="Baldwin J."/>
            <person name="Devon K."/>
            <person name="Dewar K."/>
            <person name="Doyle M."/>
            <person name="FitzHugh W."/>
            <person name="Funke R."/>
            <person name="Gage D."/>
            <person name="Harris K."/>
            <person name="Heaford A."/>
            <person name="Howland J."/>
            <person name="Kann L."/>
            <person name="Lehoczky J."/>
            <person name="LeVine R."/>
            <person name="McEwan P."/>
            <person name="McKernan K."/>
            <person name="Meldrim J."/>
            <person name="Mesirov J.P."/>
            <person name="Miranda C."/>
            <person name="Morris W."/>
            <person name="Naylor J."/>
            <person name="Raymond C."/>
            <person name="Rosetti M."/>
            <person name="Santos R."/>
            <person name="Sheridan A."/>
            <person name="Sougnez C."/>
            <person name="Stange-Thomann N."/>
            <person name="Stojanovic N."/>
            <person name="Subramanian A."/>
            <person name="Wyman D."/>
            <person name="Rogers J."/>
            <person name="Sulston J."/>
            <person name="Ainscough R."/>
            <person name="Beck S."/>
            <person name="Bentley D."/>
            <person name="Burton J."/>
            <person name="Clee C."/>
            <person name="Carter N."/>
            <person name="Coulson A."/>
            <person name="Deadman R."/>
            <person name="Deloukas P."/>
            <person name="Dunham A."/>
            <person name="Dunham I."/>
            <person name="Durbin R."/>
            <person name="French L."/>
            <person name="Grafham D."/>
            <person name="Gregory S."/>
            <person name="Hubbard T."/>
            <person name="Humphray S."/>
            <person name="Hunt A."/>
            <person name="Jones M."/>
            <person name="Lloyd C."/>
            <person name="McMurray A."/>
            <person name="Matthews L."/>
            <person name="Mercer S."/>
            <person name="Milne S."/>
            <person name="Mullikin J.C."/>
            <person name="Mungall A."/>
            <person name="Plumb R."/>
            <person name="Ross M."/>
            <person name="Shownkeen R."/>
            <person name="Sims S."/>
            <person name="Waterston R.H."/>
            <person name="Wilson R.K."/>
            <person name="Hillier L.W."/>
            <person name="McPherson J.D."/>
            <person name="Marra M.A."/>
            <person name="Mardis E.R."/>
            <person name="Fulton L.A."/>
            <person name="Chinwalla A.T."/>
            <person name="Pepin K.H."/>
            <person name="Gish W.R."/>
            <person name="Chissoe S.L."/>
            <person name="Wendl M.C."/>
            <person name="Delehaunty K.D."/>
            <person name="Miner T.L."/>
            <person name="Delehaunty A."/>
            <person name="Kramer J.B."/>
            <person name="Cook L.L."/>
            <person name="Fulton R.S."/>
            <person name="Johnson D.L."/>
            <person name="Minx P.J."/>
            <person name="Clifton S.W."/>
            <person name="Hawkins T."/>
            <person name="Branscomb E."/>
            <person name="Predki P."/>
            <person name="Richardson P."/>
            <person name="Wenning S."/>
            <person name="Slezak T."/>
            <person name="Doggett N."/>
            <person name="Cheng J.F."/>
            <person name="Olsen A."/>
            <person name="Lucas S."/>
            <person name="Elkin C."/>
            <person name="Uberbacher E."/>
            <person name="Frazier M."/>
            <person name="Gibbs R.A."/>
            <person name="Muzny D.M."/>
            <person name="Scherer S.E."/>
            <person name="Bouck J.B."/>
            <person name="Sodergren E.J."/>
            <person name="Worley K.C."/>
            <person name="Rives C.M."/>
            <person name="Gorrell J.H."/>
            <person name="Metzker M.L."/>
            <person name="Naylor S.L."/>
            <person name="Kucherlapati R.S."/>
            <person name="Nelson D.L."/>
            <person name="Weinstock G.M."/>
            <person name="Sakaki Y."/>
            <person name="Fujiyama A."/>
            <person name="Hattori M."/>
            <person name="Yada T."/>
            <person name="Toyoda A."/>
            <person name="Itoh T."/>
            <person name="Kawagoe C."/>
            <person name="Watanabe H."/>
            <person name="Totoki Y."/>
            <person name="Taylor T."/>
            <person name="Weissenbach J."/>
            <person name="Heilig R."/>
            <person name="Saurin W."/>
            <person name="Artiguenave F."/>
            <person name="Brottier P."/>
            <person name="Bruls T."/>
            <person name="Pelletier E."/>
            <person name="Robert C."/>
            <person name="Wincker P."/>
            <person name="Smith D.R."/>
            <person name="Doucette-Stamm L."/>
            <person name="Rubenfield M."/>
            <person name="Weinstock K."/>
            <person name="Lee H.M."/>
            <person name="Dubois J."/>
            <person name="Rosenthal A."/>
            <person name="Platzer M."/>
            <person name="Nyakatura G."/>
            <person name="Taudien S."/>
            <person name="Rump A."/>
            <person name="Yang H."/>
            <person name="Yu J."/>
            <person name="Wang J."/>
            <person name="Huang G."/>
            <person name="Gu J."/>
            <person name="Hood L."/>
            <person name="Rowen L."/>
            <person name="Madan A."/>
            <person name="Qin S."/>
            <person name="Davis R.W."/>
            <person name="Federspiel N.A."/>
            <person name="Abola A.P."/>
            <person name="Proctor M.J."/>
            <person name="Myers R.M."/>
            <person name="Schmutz J."/>
            <person name="Dickson M."/>
            <person name="Grimwood J."/>
            <person name="Cox D.R."/>
            <person name="Olson M.V."/>
            <person name="Kaul R."/>
            <person name="Raymond C."/>
            <person name="Shimizu N."/>
            <person name="Kawasaki K."/>
            <person name="Minoshima S."/>
            <person name="Evans G.A."/>
            <person name="Athanasiou M."/>
            <person name="Schultz R."/>
            <person name="Roe B.A."/>
            <person name="Chen F."/>
            <person name="Pan H."/>
            <person name="Ramser J."/>
            <person name="Lehrach H."/>
            <person name="Reinhardt R."/>
            <person name="McCombie W.R."/>
            <person name="de la Bastide M."/>
            <person name="Dedhia N."/>
            <person name="Blocker H."/>
            <person name="Hornischer K."/>
            <person name="Nordsiek G."/>
            <person name="Agarwala R."/>
            <person name="Aravind L."/>
            <person name="Bailey J.A."/>
            <person name="Bateman A."/>
            <person name="Batzoglou S."/>
            <person name="Birney E."/>
            <person name="Bork P."/>
            <person name="Brown D.G."/>
            <person name="Burge C.B."/>
            <person name="Cerutti L."/>
            <person name="Chen H.C."/>
            <person name="Church D."/>
            <person name="Clamp M."/>
            <person name="Copley R.R."/>
            <person name="Doerks T."/>
            <person name="Eddy S.R."/>
            <person name="Eichler E.E."/>
            <person name="Furey T.S."/>
            <person name="Galagan J."/>
            <person name="Gilbert J.G."/>
            <person name="Harmon C."/>
            <person name="Hayashizaki Y."/>
            <person name="Haussler D."/>
            <person name="Hermjakob H."/>
            <person name="Hokamp K."/>
            <person name="Jang W."/>
            <person name="Johnson L.S."/>
            <person name="Jones T.A."/>
            <person name="Kasif S."/>
            <person name="Kaspryzk A."/>
            <person name="Kennedy S."/>
            <person name="Kent W.J."/>
            <person name="Kitts P."/>
            <person name="Koonin E.V."/>
            <person name="Korf I."/>
            <person name="Kulp D."/>
            <person name="Lancet D."/>
            <person name="Lowe T.M."/>
            <person name="McLysaght A."/>
            <person name="Mikkelsen T."/>
            <person name="Moran J.V."/>
            <person name="Mulder N."/>
            <person name="Pollara V.J."/>
            <person name="Ponting C.P."/>
            <person name="Schuler G."/>
            <person name="Schultz J."/>
            <person name="Slater G."/>
            <person name="Smit A.F."/>
            <person name="Stupka E."/>
            <person name="Szustakowski J."/>
            <person name="Thierry-Mieg D."/>
            <person name="Thierry-Mieg J."/>
            <person name="Wagner L."/>
            <person name="Wallis J."/>
            <person name="Wheeler R."/>
            <person name="Williams A."/>
            <person name="Wolf Y.I."/>
            <person name="Wolfe K.H."/>
            <person name="Yang S.P."/>
            <person name="Yeh R.F."/>
            <person name="Collins F."/>
            <person name="Guyer M.S."/>
            <person name="Peterson J."/>
            <person name="Felsenfeld A."/>
            <person name="Wetterstrand K.A."/>
            <person name="Patrinos A."/>
            <person name="Morgan M.J."/>
            <person name="de Jong P."/>
            <person name="Catanese J.J."/>
            <person name="Osoegawa K."/>
            <person name="Shizuya H."/>
            <person name="Choi S."/>
            <person name="Chen Y.J."/>
        </authorList>
    </citation>
    <scope>NUCLEOTIDE SEQUENCE [LARGE SCALE GENOMIC DNA]</scope>
</reference>
<keyword evidence="2" id="KW-1133">Transmembrane helix</keyword>
<keyword evidence="2" id="KW-0812">Transmembrane</keyword>
<keyword evidence="2" id="KW-0472">Membrane</keyword>
<keyword evidence="1" id="KW-0677">Repeat</keyword>
<dbReference type="Ensembl" id="ENST00000850555.1">
    <property type="protein sequence ID" value="ENSP00000520848.1"/>
    <property type="gene ID" value="ENSG00000204386.13"/>
</dbReference>
<reference evidence="3 4" key="2">
    <citation type="journal article" date="2003" name="Nature">
        <title>The DNA sequence and analysis of human chromosome 6.</title>
        <authorList>
            <person name="Mungall A.J."/>
            <person name="Palmer S.A."/>
            <person name="Sims S.K."/>
            <person name="Edwards C.A."/>
            <person name="Ashurst J.L."/>
            <person name="Wilming L."/>
            <person name="Jones M.C."/>
            <person name="Horton R."/>
            <person name="Hunt S.E."/>
            <person name="Scott C.E."/>
            <person name="Gilbert J.G."/>
            <person name="Clamp M.E."/>
            <person name="Bethel G."/>
            <person name="Milne S."/>
            <person name="Ainscough R."/>
            <person name="Almeida J.P."/>
            <person name="Ambrose K.D."/>
            <person name="Andrews T.D."/>
            <person name="Ashwell R.I."/>
            <person name="Babbage A.K."/>
            <person name="Bagguley C.L."/>
            <person name="Bailey J."/>
            <person name="Banerjee R."/>
            <person name="Barker D.J."/>
            <person name="Barlow K.F."/>
            <person name="Bates K."/>
            <person name="Beare D.M."/>
            <person name="Beasley H."/>
            <person name="Beasley O."/>
            <person name="Bird C.P."/>
            <person name="Blakey S."/>
            <person name="Bray-Allen S."/>
            <person name="Brook J."/>
            <person name="Brown A.J."/>
            <person name="Brown J.Y."/>
            <person name="Burford D.C."/>
            <person name="Burrill W."/>
            <person name="Burton J."/>
            <person name="Carder C."/>
            <person name="Carter N.P."/>
            <person name="Chapman J.C."/>
            <person name="Clark S.Y."/>
            <person name="Clark G."/>
            <person name="Clee C.M."/>
            <person name="Clegg S."/>
            <person name="Cobley V."/>
            <person name="Collier R.E."/>
            <person name="Collins J.E."/>
            <person name="Colman L.K."/>
            <person name="Corby N.R."/>
            <person name="Coville G.J."/>
            <person name="Culley K.M."/>
            <person name="Dhami P."/>
            <person name="Davies J."/>
            <person name="Dunn M."/>
            <person name="Earthrowl M.E."/>
            <person name="Ellington A.E."/>
            <person name="Evans K.A."/>
            <person name="Faulkner L."/>
            <person name="Francis M.D."/>
            <person name="Frankish A."/>
            <person name="Frankland J."/>
            <person name="French L."/>
            <person name="Garner P."/>
            <person name="Garnett J."/>
            <person name="Ghori M.J."/>
            <person name="Gilby L.M."/>
            <person name="Gillson C.J."/>
            <person name="Glithero R.J."/>
            <person name="Grafham D.V."/>
            <person name="Grant M."/>
            <person name="Gribble S."/>
            <person name="Griffiths C."/>
            <person name="Griffiths M."/>
            <person name="Hall R."/>
            <person name="Halls K.S."/>
            <person name="Hammond S."/>
            <person name="Harley J.L."/>
            <person name="Hart E.A."/>
            <person name="Heath P.D."/>
            <person name="Heathcott R."/>
            <person name="Holmes S.J."/>
            <person name="Howden P.J."/>
            <person name="Howe K.L."/>
            <person name="Howell G.R."/>
            <person name="Huckle E."/>
            <person name="Humphray S.J."/>
            <person name="Humphries M.D."/>
            <person name="Hunt A.R."/>
            <person name="Johnson C.M."/>
            <person name="Joy A.A."/>
            <person name="Kay M."/>
            <person name="Keenan S.J."/>
            <person name="Kimberley A.M."/>
            <person name="King A."/>
            <person name="Laird G.K."/>
            <person name="Langford C."/>
            <person name="Lawlor S."/>
            <person name="Leongamornlert D.A."/>
            <person name="Leversha M."/>
            <person name="Lloyd C.R."/>
            <person name="Lloyd D.M."/>
            <person name="Loveland J.E."/>
            <person name="Lovell J."/>
            <person name="Martin S."/>
            <person name="Mashreghi-Mohammadi M."/>
            <person name="Maslen G.L."/>
            <person name="Matthews L."/>
            <person name="McCann O.T."/>
            <person name="McLaren S.J."/>
            <person name="McLay K."/>
            <person name="McMurray A."/>
            <person name="Moore M.J."/>
            <person name="Mullikin J.C."/>
            <person name="Niblett D."/>
            <person name="Nickerson T."/>
            <person name="Novik K.L."/>
            <person name="Oliver K."/>
            <person name="Overton-Larty E.K."/>
            <person name="Parker A."/>
            <person name="Patel R."/>
            <person name="Pearce A.V."/>
            <person name="Peck A.I."/>
            <person name="Phillimore B."/>
            <person name="Phillips S."/>
            <person name="Plumb R.W."/>
            <person name="Porter K.M."/>
            <person name="Ramsey Y."/>
            <person name="Ranby S.A."/>
            <person name="Rice C.M."/>
            <person name="Ross M.T."/>
            <person name="Searle S.M."/>
            <person name="Sehra H.K."/>
            <person name="Sheridan E."/>
            <person name="Skuce C.D."/>
            <person name="Smith S."/>
            <person name="Smith M."/>
            <person name="Spraggon L."/>
            <person name="Squares S.L."/>
            <person name="Steward C.A."/>
            <person name="Sycamore N."/>
            <person name="Tamlyn-Hall G."/>
            <person name="Tester J."/>
            <person name="Theaker A.J."/>
            <person name="Thomas D.W."/>
            <person name="Thorpe A."/>
            <person name="Tracey A."/>
            <person name="Tromans A."/>
            <person name="Tubby B."/>
            <person name="Wall M."/>
            <person name="Wallis J.M."/>
            <person name="West A.P."/>
            <person name="White S.S."/>
            <person name="Whitehead S.L."/>
            <person name="Whittaker H."/>
            <person name="Wild A."/>
            <person name="Willey D.J."/>
            <person name="Wilmer T.E."/>
            <person name="Wood J.M."/>
            <person name="Wray P.W."/>
            <person name="Wyatt J.C."/>
            <person name="Young L."/>
            <person name="Younger R.M."/>
            <person name="Bentley D.R."/>
            <person name="Coulson A."/>
            <person name="Durbin R."/>
            <person name="Hubbard T."/>
            <person name="Sulston J.E."/>
            <person name="Dunham I."/>
            <person name="Rogers J."/>
            <person name="Beck S."/>
        </authorList>
    </citation>
    <scope>NUCLEOTIDE SEQUENCE [LARGE SCALE GENOMIC DNA]</scope>
</reference>
<keyword evidence="4" id="KW-1185">Reference proteome</keyword>
<dbReference type="SUPFAM" id="SSF50939">
    <property type="entry name" value="Sialidases"/>
    <property type="match status" value="1"/>
</dbReference>
<evidence type="ECO:0000256" key="2">
    <source>
        <dbReference type="SAM" id="Phobius"/>
    </source>
</evidence>
<dbReference type="HGNC" id="HGNC:7758">
    <property type="gene designation" value="NEU1"/>
</dbReference>
<dbReference type="PANTHER" id="PTHR10628:SF25">
    <property type="entry name" value="SIALIDASE-1"/>
    <property type="match status" value="1"/>
</dbReference>
<organism evidence="3 4">
    <name type="scientific">Homo sapiens</name>
    <name type="common">Human</name>
    <dbReference type="NCBI Taxonomy" id="9606"/>
    <lineage>
        <taxon>Eukaryota</taxon>
        <taxon>Metazoa</taxon>
        <taxon>Chordata</taxon>
        <taxon>Craniata</taxon>
        <taxon>Vertebrata</taxon>
        <taxon>Euteleostomi</taxon>
        <taxon>Mammalia</taxon>
        <taxon>Eutheria</taxon>
        <taxon>Euarchontoglires</taxon>
        <taxon>Primates</taxon>
        <taxon>Haplorrhini</taxon>
        <taxon>Catarrhini</taxon>
        <taxon>Hominidae</taxon>
        <taxon>Homo</taxon>
    </lineage>
</organism>
<dbReference type="InterPro" id="IPR036278">
    <property type="entry name" value="Sialidase_sf"/>
</dbReference>
<reference evidence="3" key="4">
    <citation type="submission" date="2025-08" db="UniProtKB">
        <authorList>
            <consortium name="Ensembl"/>
        </authorList>
    </citation>
    <scope>IDENTIFICATION</scope>
</reference>
<evidence type="ECO:0000313" key="4">
    <source>
        <dbReference type="Proteomes" id="UP000005640"/>
    </source>
</evidence>
<sequence>MTGERPSTALPDRRWGPRILGFWGGCRVWVFAAIFLLLSLAASWSKAENDFGLVQPLVTMEQLLWVSGRQIGSVDTFRIPLITATPRGTLLAFAEARKMSSSDEGAKFIALRRSMDQGIKMSGNSGSHGRAASSCVAMGRWSGTESSVSSAMIMVPPGATEVGSAASPTVSPSRKMISILMNASPMSSQMAQSSSMPETRTTTTATAELSSAAMMPVIH</sequence>
<gene>
    <name evidence="3" type="primary">NEU1</name>
</gene>
<evidence type="ECO:0007829" key="6">
    <source>
        <dbReference type="ProteomicsDB" id="A0ABB0MVK1"/>
    </source>
</evidence>
<reference evidence="3" key="5">
    <citation type="submission" date="2025-09" db="UniProtKB">
        <authorList>
            <consortium name="Ensembl"/>
        </authorList>
    </citation>
    <scope>IDENTIFICATION</scope>
</reference>
<keyword evidence="5 6" id="KW-1267">Proteomics identification</keyword>
<accession>A0ABB0MVK1</accession>
<dbReference type="Gene3D" id="2.120.10.10">
    <property type="match status" value="1"/>
</dbReference>
<dbReference type="Proteomes" id="UP000005640">
    <property type="component" value="Chromosome 6"/>
</dbReference>
<dbReference type="GeneTree" id="ENSGT00950000182944"/>
<protein>
    <submittedName>
        <fullName evidence="3">Neuraminidase 1</fullName>
    </submittedName>
</protein>
<evidence type="ECO:0000256" key="1">
    <source>
        <dbReference type="ARBA" id="ARBA00022737"/>
    </source>
</evidence>
<name>A0ABB0MVK1_HUMAN</name>
<feature type="transmembrane region" description="Helical" evidence="2">
    <location>
        <begin position="20"/>
        <end position="41"/>
    </location>
</feature>